<evidence type="ECO:0000256" key="2">
    <source>
        <dbReference type="ARBA" id="ARBA00022723"/>
    </source>
</evidence>
<sequence>MRILRVQYRGRIFYAALHDDHVICLNKELGFPDPIPLREVGVMPTVMPSKIVCAAVNYRAHGEELGHDLPEEPRLFLKPPSSVIASGQAIVLPPDSERVDHEGELAVVIGRTARNLRESEVDAYVFGYTCANDVTARDLQRRDGLFGRAKGFDTFCPIGPWIETEVPDPDNLAIRTVVNDTVRQSSSTAAMIFPVRTLVSFVSRVMTLNPGDVILTGTPEGVGPLRDGDEVRVEIEGVGMLINPVTASAQTDAAFEAGVQ</sequence>
<dbReference type="InterPro" id="IPR036663">
    <property type="entry name" value="Fumarylacetoacetase_C_sf"/>
</dbReference>
<evidence type="ECO:0000313" key="4">
    <source>
        <dbReference type="EMBL" id="EPR35773.1"/>
    </source>
</evidence>
<dbReference type="GO" id="GO:0016853">
    <property type="term" value="F:isomerase activity"/>
    <property type="evidence" value="ECO:0007669"/>
    <property type="project" value="UniProtKB-ARBA"/>
</dbReference>
<keyword evidence="4" id="KW-0378">Hydrolase</keyword>
<dbReference type="PATRIC" id="fig|1121439.3.peg.263"/>
<dbReference type="eggNOG" id="COG0179">
    <property type="taxonomic scope" value="Bacteria"/>
</dbReference>
<name>S7UTX8_9BACT</name>
<dbReference type="EMBL" id="ATHI01000002">
    <property type="protein sequence ID" value="EPR35773.1"/>
    <property type="molecule type" value="Genomic_DNA"/>
</dbReference>
<evidence type="ECO:0000259" key="3">
    <source>
        <dbReference type="Pfam" id="PF01557"/>
    </source>
</evidence>
<feature type="domain" description="Fumarylacetoacetase-like C-terminal" evidence="3">
    <location>
        <begin position="50"/>
        <end position="245"/>
    </location>
</feature>
<accession>S7UTX8</accession>
<gene>
    <name evidence="4" type="ORF">dsat_1877</name>
</gene>
<dbReference type="InterPro" id="IPR011234">
    <property type="entry name" value="Fumarylacetoacetase-like_C"/>
</dbReference>
<keyword evidence="5" id="KW-1185">Reference proteome</keyword>
<dbReference type="Proteomes" id="UP000014975">
    <property type="component" value="Unassembled WGS sequence"/>
</dbReference>
<dbReference type="GO" id="GO:0019752">
    <property type="term" value="P:carboxylic acid metabolic process"/>
    <property type="evidence" value="ECO:0007669"/>
    <property type="project" value="UniProtKB-ARBA"/>
</dbReference>
<protein>
    <submittedName>
        <fullName evidence="4">Fumarylacetoacetate (FAA) hydrolase</fullName>
    </submittedName>
</protein>
<keyword evidence="2" id="KW-0479">Metal-binding</keyword>
<organism evidence="4 5">
    <name type="scientific">Alkalidesulfovibrio alkalitolerans DSM 16529</name>
    <dbReference type="NCBI Taxonomy" id="1121439"/>
    <lineage>
        <taxon>Bacteria</taxon>
        <taxon>Pseudomonadati</taxon>
        <taxon>Thermodesulfobacteriota</taxon>
        <taxon>Desulfovibrionia</taxon>
        <taxon>Desulfovibrionales</taxon>
        <taxon>Desulfovibrionaceae</taxon>
        <taxon>Alkalidesulfovibrio</taxon>
    </lineage>
</organism>
<reference evidence="4 5" key="1">
    <citation type="journal article" date="2013" name="Genome Announc.">
        <title>Draft genome sequences for three mercury-methylating, sulfate-reducing bacteria.</title>
        <authorList>
            <person name="Brown S.D."/>
            <person name="Hurt R.A.Jr."/>
            <person name="Gilmour C.C."/>
            <person name="Elias D.A."/>
        </authorList>
    </citation>
    <scope>NUCLEOTIDE SEQUENCE [LARGE SCALE GENOMIC DNA]</scope>
    <source>
        <strain evidence="4 5">DSM 16529</strain>
    </source>
</reference>
<dbReference type="AlphaFoldDB" id="S7UTX8"/>
<dbReference type="GO" id="GO:0046872">
    <property type="term" value="F:metal ion binding"/>
    <property type="evidence" value="ECO:0007669"/>
    <property type="project" value="UniProtKB-KW"/>
</dbReference>
<proteinExistence type="inferred from homology"/>
<evidence type="ECO:0000256" key="1">
    <source>
        <dbReference type="ARBA" id="ARBA00010211"/>
    </source>
</evidence>
<evidence type="ECO:0000313" key="5">
    <source>
        <dbReference type="Proteomes" id="UP000014975"/>
    </source>
</evidence>
<dbReference type="OrthoDB" id="5197601at2"/>
<dbReference type="GO" id="GO:0018773">
    <property type="term" value="F:acetylpyruvate hydrolase activity"/>
    <property type="evidence" value="ECO:0007669"/>
    <property type="project" value="TreeGrafter"/>
</dbReference>
<comment type="similarity">
    <text evidence="1">Belongs to the FAH family.</text>
</comment>
<comment type="caution">
    <text evidence="4">The sequence shown here is derived from an EMBL/GenBank/DDBJ whole genome shotgun (WGS) entry which is preliminary data.</text>
</comment>
<dbReference type="STRING" id="1121439.dsat_1877"/>
<dbReference type="RefSeq" id="WP_020885763.1">
    <property type="nucleotide sequence ID" value="NZ_ATHI01000002.1"/>
</dbReference>
<dbReference type="PANTHER" id="PTHR11820:SF7">
    <property type="entry name" value="ACYLPYRUVASE FAHD1, MITOCHONDRIAL"/>
    <property type="match status" value="1"/>
</dbReference>
<dbReference type="Pfam" id="PF01557">
    <property type="entry name" value="FAA_hydrolase"/>
    <property type="match status" value="1"/>
</dbReference>
<dbReference type="SUPFAM" id="SSF56529">
    <property type="entry name" value="FAH"/>
    <property type="match status" value="1"/>
</dbReference>
<dbReference type="FunFam" id="3.90.850.10:FF:000002">
    <property type="entry name" value="2-hydroxyhepta-2,4-diene-1,7-dioate isomerase"/>
    <property type="match status" value="1"/>
</dbReference>
<dbReference type="Gene3D" id="3.90.850.10">
    <property type="entry name" value="Fumarylacetoacetase-like, C-terminal domain"/>
    <property type="match status" value="1"/>
</dbReference>
<dbReference type="PANTHER" id="PTHR11820">
    <property type="entry name" value="ACYLPYRUVASE"/>
    <property type="match status" value="1"/>
</dbReference>